<dbReference type="EMBL" id="QWLV01000002">
    <property type="protein sequence ID" value="RHW18123.1"/>
    <property type="molecule type" value="Genomic_DNA"/>
</dbReference>
<protein>
    <submittedName>
        <fullName evidence="3">Cell wall hydrolase</fullName>
    </submittedName>
</protein>
<dbReference type="InterPro" id="IPR011105">
    <property type="entry name" value="Cell_wall_hydrolase_SleB"/>
</dbReference>
<evidence type="ECO:0000313" key="4">
    <source>
        <dbReference type="Proteomes" id="UP000266693"/>
    </source>
</evidence>
<evidence type="ECO:0000313" key="3">
    <source>
        <dbReference type="EMBL" id="RHW18123.1"/>
    </source>
</evidence>
<dbReference type="RefSeq" id="WP_118863313.1">
    <property type="nucleotide sequence ID" value="NZ_QWLV01000002.1"/>
</dbReference>
<gene>
    <name evidence="3" type="ORF">D1610_06450</name>
</gene>
<feature type="domain" description="Cell wall hydrolase SleB" evidence="2">
    <location>
        <begin position="136"/>
        <end position="244"/>
    </location>
</feature>
<feature type="region of interest" description="Disordered" evidence="1">
    <location>
        <begin position="291"/>
        <end position="337"/>
    </location>
</feature>
<feature type="compositionally biased region" description="Basic and acidic residues" evidence="1">
    <location>
        <begin position="325"/>
        <end position="337"/>
    </location>
</feature>
<organism evidence="3 4">
    <name type="scientific">Sphingomonas gilva</name>
    <dbReference type="NCBI Taxonomy" id="2305907"/>
    <lineage>
        <taxon>Bacteria</taxon>
        <taxon>Pseudomonadati</taxon>
        <taxon>Pseudomonadota</taxon>
        <taxon>Alphaproteobacteria</taxon>
        <taxon>Sphingomonadales</taxon>
        <taxon>Sphingomonadaceae</taxon>
        <taxon>Sphingomonas</taxon>
    </lineage>
</organism>
<proteinExistence type="predicted"/>
<comment type="caution">
    <text evidence="3">The sequence shown here is derived from an EMBL/GenBank/DDBJ whole genome shotgun (WGS) entry which is preliminary data.</text>
</comment>
<dbReference type="Gene3D" id="1.10.10.2520">
    <property type="entry name" value="Cell wall hydrolase SleB, domain 1"/>
    <property type="match status" value="1"/>
</dbReference>
<evidence type="ECO:0000259" key="2">
    <source>
        <dbReference type="Pfam" id="PF07486"/>
    </source>
</evidence>
<dbReference type="AlphaFoldDB" id="A0A396RUL4"/>
<accession>A0A396RUL4</accession>
<dbReference type="InterPro" id="IPR042047">
    <property type="entry name" value="SleB_dom1"/>
</dbReference>
<evidence type="ECO:0000256" key="1">
    <source>
        <dbReference type="SAM" id="MobiDB-lite"/>
    </source>
</evidence>
<keyword evidence="3" id="KW-0378">Hydrolase</keyword>
<dbReference type="Proteomes" id="UP000266693">
    <property type="component" value="Unassembled WGS sequence"/>
</dbReference>
<reference evidence="3 4" key="1">
    <citation type="submission" date="2018-08" db="EMBL/GenBank/DDBJ databases">
        <title>The multiple taxonomic identification of Sphingomonas gilva.</title>
        <authorList>
            <person name="Zhu D."/>
            <person name="Zheng S."/>
        </authorList>
    </citation>
    <scope>NUCLEOTIDE SEQUENCE [LARGE SCALE GENOMIC DNA]</scope>
    <source>
        <strain evidence="3 4">ZDH117</strain>
    </source>
</reference>
<dbReference type="OrthoDB" id="9785345at2"/>
<dbReference type="GO" id="GO:0016787">
    <property type="term" value="F:hydrolase activity"/>
    <property type="evidence" value="ECO:0007669"/>
    <property type="project" value="UniProtKB-KW"/>
</dbReference>
<name>A0A396RUL4_9SPHN</name>
<dbReference type="Pfam" id="PF07486">
    <property type="entry name" value="Hydrolase_2"/>
    <property type="match status" value="1"/>
</dbReference>
<keyword evidence="4" id="KW-1185">Reference proteome</keyword>
<sequence>MLARALRDSPLLAGAFALVALSGIGMSAKAALTAFAYGTGDARAITLPATGLEGDDRFPGAALAYAETPDLPRAAAATGYYDIPASLAATAPADFTTPADLGVLPAPSMAFRGRSGVDSMRAAQCLATAIYYEAASESEDGQRAVAQVVLNRVRHPAFPNSVCGVVFQGHERATGCQFSFTCDGAMARAPSVTGYARALRIAHEALAGRVYAPVGNATHYHTFRVWPVWGKSLVMTAAVGAHFFHRWKGYWGTPQAFRAGYAGVEPAVPAWTTRAPQPATLPTPALAQAATAVPPPIRPPDATRIQPEHAQSGDPIVTADAESQILDKWKDSGKPLR</sequence>